<protein>
    <recommendedName>
        <fullName evidence="4 16">Dihydrolipoyl dehydrogenase</fullName>
        <ecNumber evidence="3 16">1.8.1.4</ecNumber>
    </recommendedName>
</protein>
<dbReference type="InterPro" id="IPR012999">
    <property type="entry name" value="Pyr_OxRdtase_I_AS"/>
</dbReference>
<feature type="binding site" evidence="14">
    <location>
        <begin position="188"/>
        <end position="195"/>
    </location>
    <ligand>
        <name>NAD(+)</name>
        <dbReference type="ChEBI" id="CHEBI:57540"/>
    </ligand>
</feature>
<evidence type="ECO:0000256" key="2">
    <source>
        <dbReference type="ARBA" id="ARBA00007532"/>
    </source>
</evidence>
<feature type="active site" description="Proton acceptor" evidence="13">
    <location>
        <position position="455"/>
    </location>
</feature>
<dbReference type="InterPro" id="IPR016156">
    <property type="entry name" value="FAD/NAD-linked_Rdtase_dimer_sf"/>
</dbReference>
<evidence type="ECO:0000259" key="17">
    <source>
        <dbReference type="Pfam" id="PF02852"/>
    </source>
</evidence>
<comment type="subcellular location">
    <subcellularLocation>
        <location evidence="1">Cytoplasm</location>
    </subcellularLocation>
</comment>
<keyword evidence="8 16" id="KW-0560">Oxidoreductase</keyword>
<dbReference type="EMBL" id="WUUL01000019">
    <property type="protein sequence ID" value="MXQ55802.1"/>
    <property type="molecule type" value="Genomic_DNA"/>
</dbReference>
<dbReference type="InterPro" id="IPR023753">
    <property type="entry name" value="FAD/NAD-binding_dom"/>
</dbReference>
<dbReference type="NCBIfam" id="TIGR01350">
    <property type="entry name" value="lipoamide_DH"/>
    <property type="match status" value="1"/>
</dbReference>
<dbReference type="InterPro" id="IPR006258">
    <property type="entry name" value="Lipoamide_DH"/>
</dbReference>
<dbReference type="SUPFAM" id="SSF51905">
    <property type="entry name" value="FAD/NAD(P)-binding domain"/>
    <property type="match status" value="1"/>
</dbReference>
<comment type="cofactor">
    <cofactor evidence="14 16">
        <name>FAD</name>
        <dbReference type="ChEBI" id="CHEBI:57692"/>
    </cofactor>
    <text evidence="14 16">Binds 1 FAD per subunit.</text>
</comment>
<keyword evidence="20" id="KW-1185">Reference proteome</keyword>
<comment type="caution">
    <text evidence="19">The sequence shown here is derived from an EMBL/GenBank/DDBJ whole genome shotgun (WGS) entry which is preliminary data.</text>
</comment>
<dbReference type="PRINTS" id="PR00368">
    <property type="entry name" value="FADPNR"/>
</dbReference>
<dbReference type="GO" id="GO:0050660">
    <property type="term" value="F:flavin adenine dinucleotide binding"/>
    <property type="evidence" value="ECO:0007669"/>
    <property type="project" value="InterPro"/>
</dbReference>
<feature type="disulfide bond" description="Redox-active" evidence="15">
    <location>
        <begin position="42"/>
        <end position="47"/>
    </location>
</feature>
<proteinExistence type="inferred from homology"/>
<dbReference type="Pfam" id="PF07992">
    <property type="entry name" value="Pyr_redox_2"/>
    <property type="match status" value="1"/>
</dbReference>
<feature type="binding site" evidence="14">
    <location>
        <position position="114"/>
    </location>
    <ligand>
        <name>FAD</name>
        <dbReference type="ChEBI" id="CHEBI:57692"/>
    </ligand>
</feature>
<feature type="binding site" evidence="14">
    <location>
        <position position="282"/>
    </location>
    <ligand>
        <name>NAD(+)</name>
        <dbReference type="ChEBI" id="CHEBI:57540"/>
    </ligand>
</feature>
<dbReference type="AlphaFoldDB" id="A0A6I4W662"/>
<dbReference type="Pfam" id="PF02852">
    <property type="entry name" value="Pyr_redox_dim"/>
    <property type="match status" value="1"/>
</dbReference>
<keyword evidence="5" id="KW-0963">Cytoplasm</keyword>
<dbReference type="EC" id="1.8.1.4" evidence="3 16"/>
<feature type="binding site" evidence="14">
    <location>
        <position position="322"/>
    </location>
    <ligand>
        <name>FAD</name>
        <dbReference type="ChEBI" id="CHEBI:57692"/>
    </ligand>
</feature>
<sequence length="469" mass="51148">MTQHYDLVVVGGGPGGYVAAAHAAEKGMKVAVVEKDKVGGICLHKGCIPSKSLLKSAEMYQAMKESTSYGIEASHVRLDMELVQKRKEEVVANLYRGVNNLLRGHKVDVYHGTGRLMGPSIFSPLAGGAIAVEKQEGEAEMLVPKFVLLATGSRPRQLQGLEVDHEHILTSDDALELKELPASMLIVGGGAIGVEWASMLSDMGVQVILVEYADRILPLEDEEISREMKRVLEERNVTIWTDSKVEEHSVHMDEGQVTLTILHHDSATEHTITINRVLVSVGRDANIEDLGLDNTNIQVDRGIIQVNDSYQTEEAHVYAIGDVIGGYQLAHVASREGILAVNHMLGEKIELLNPSQVPRCTYSRPEVASIGLSEQAAKDQGYEVVTSKYPLRYLGKPLVYGNTQGFIKIVGDKKSQDLLGVHLIGVQATELISTASLAKFLDASPWEIGQVIFPHPTFSEVFGEAAKSF</sequence>
<dbReference type="RefSeq" id="WP_160803152.1">
    <property type="nucleotide sequence ID" value="NZ_WUUL01000019.1"/>
</dbReference>
<reference evidence="19 20" key="1">
    <citation type="submission" date="2019-12" db="EMBL/GenBank/DDBJ databases">
        <title>Whole-genome analyses of novel actinobacteria.</title>
        <authorList>
            <person name="Sahin N."/>
            <person name="Saygin H."/>
        </authorList>
    </citation>
    <scope>NUCLEOTIDE SEQUENCE [LARGE SCALE GENOMIC DNA]</scope>
    <source>
        <strain evidence="19 20">KC615</strain>
    </source>
</reference>
<keyword evidence="10" id="KW-1015">Disulfide bond</keyword>
<evidence type="ECO:0000259" key="18">
    <source>
        <dbReference type="Pfam" id="PF07992"/>
    </source>
</evidence>
<dbReference type="PANTHER" id="PTHR22912">
    <property type="entry name" value="DISULFIDE OXIDOREDUCTASE"/>
    <property type="match status" value="1"/>
</dbReference>
<dbReference type="InterPro" id="IPR004099">
    <property type="entry name" value="Pyr_nucl-diS_OxRdtase_dimer"/>
</dbReference>
<evidence type="ECO:0000256" key="16">
    <source>
        <dbReference type="RuleBase" id="RU003692"/>
    </source>
</evidence>
<accession>A0A6I4W662</accession>
<evidence type="ECO:0000256" key="15">
    <source>
        <dbReference type="PIRSR" id="PIRSR000350-4"/>
    </source>
</evidence>
<evidence type="ECO:0000256" key="4">
    <source>
        <dbReference type="ARBA" id="ARBA00016961"/>
    </source>
</evidence>
<evidence type="ECO:0000256" key="13">
    <source>
        <dbReference type="PIRSR" id="PIRSR000350-2"/>
    </source>
</evidence>
<organism evidence="19 20">
    <name type="scientific">Shimazuella alba</name>
    <dbReference type="NCBI Taxonomy" id="2690964"/>
    <lineage>
        <taxon>Bacteria</taxon>
        <taxon>Bacillati</taxon>
        <taxon>Bacillota</taxon>
        <taxon>Bacilli</taxon>
        <taxon>Bacillales</taxon>
        <taxon>Thermoactinomycetaceae</taxon>
        <taxon>Shimazuella</taxon>
    </lineage>
</organism>
<feature type="binding site" evidence="14">
    <location>
        <position position="211"/>
    </location>
    <ligand>
        <name>NAD(+)</name>
        <dbReference type="ChEBI" id="CHEBI:57540"/>
    </ligand>
</feature>
<evidence type="ECO:0000256" key="6">
    <source>
        <dbReference type="ARBA" id="ARBA00022630"/>
    </source>
</evidence>
<dbReference type="InterPro" id="IPR050151">
    <property type="entry name" value="Class-I_Pyr_Nuc-Dis_Oxidored"/>
</dbReference>
<dbReference type="Proteomes" id="UP000430692">
    <property type="component" value="Unassembled WGS sequence"/>
</dbReference>
<keyword evidence="11 16" id="KW-0676">Redox-active center</keyword>
<comment type="miscellaneous">
    <text evidence="16">The active site is a redox-active disulfide bond.</text>
</comment>
<feature type="domain" description="Pyridine nucleotide-disulphide oxidoreductase dimerisation" evidence="17">
    <location>
        <begin position="357"/>
        <end position="466"/>
    </location>
</feature>
<evidence type="ECO:0000313" key="20">
    <source>
        <dbReference type="Proteomes" id="UP000430692"/>
    </source>
</evidence>
<evidence type="ECO:0000256" key="3">
    <source>
        <dbReference type="ARBA" id="ARBA00012608"/>
    </source>
</evidence>
<dbReference type="FunFam" id="3.30.390.30:FF:000001">
    <property type="entry name" value="Dihydrolipoyl dehydrogenase"/>
    <property type="match status" value="1"/>
</dbReference>
<keyword evidence="14" id="KW-0547">Nucleotide-binding</keyword>
<dbReference type="PANTHER" id="PTHR22912:SF217">
    <property type="entry name" value="DIHYDROLIPOYL DEHYDROGENASE"/>
    <property type="match status" value="1"/>
</dbReference>
<dbReference type="Gene3D" id="3.30.390.30">
    <property type="match status" value="1"/>
</dbReference>
<keyword evidence="7 14" id="KW-0274">FAD</keyword>
<keyword evidence="6 16" id="KW-0285">Flavoprotein</keyword>
<evidence type="ECO:0000256" key="5">
    <source>
        <dbReference type="ARBA" id="ARBA00022490"/>
    </source>
</evidence>
<dbReference type="InterPro" id="IPR001100">
    <property type="entry name" value="Pyr_nuc-diS_OxRdtase"/>
</dbReference>
<name>A0A6I4W662_9BACL</name>
<evidence type="ECO:0000256" key="9">
    <source>
        <dbReference type="ARBA" id="ARBA00023027"/>
    </source>
</evidence>
<dbReference type="PROSITE" id="PS00076">
    <property type="entry name" value="PYRIDINE_REDOX_1"/>
    <property type="match status" value="1"/>
</dbReference>
<dbReference type="PRINTS" id="PR00411">
    <property type="entry name" value="PNDRDTASEI"/>
</dbReference>
<evidence type="ECO:0000256" key="12">
    <source>
        <dbReference type="ARBA" id="ARBA00049187"/>
    </source>
</evidence>
<keyword evidence="9 14" id="KW-0520">NAD</keyword>
<comment type="catalytic activity">
    <reaction evidence="12 16">
        <text>N(6)-[(R)-dihydrolipoyl]-L-lysyl-[protein] + NAD(+) = N(6)-[(R)-lipoyl]-L-lysyl-[protein] + NADH + H(+)</text>
        <dbReference type="Rhea" id="RHEA:15045"/>
        <dbReference type="Rhea" id="RHEA-COMP:10474"/>
        <dbReference type="Rhea" id="RHEA-COMP:10475"/>
        <dbReference type="ChEBI" id="CHEBI:15378"/>
        <dbReference type="ChEBI" id="CHEBI:57540"/>
        <dbReference type="ChEBI" id="CHEBI:57945"/>
        <dbReference type="ChEBI" id="CHEBI:83099"/>
        <dbReference type="ChEBI" id="CHEBI:83100"/>
        <dbReference type="EC" id="1.8.1.4"/>
    </reaction>
</comment>
<dbReference type="GO" id="GO:0004148">
    <property type="term" value="F:dihydrolipoyl dehydrogenase (NADH) activity"/>
    <property type="evidence" value="ECO:0007669"/>
    <property type="project" value="UniProtKB-EC"/>
</dbReference>
<evidence type="ECO:0000256" key="11">
    <source>
        <dbReference type="ARBA" id="ARBA00023284"/>
    </source>
</evidence>
<dbReference type="GO" id="GO:0005737">
    <property type="term" value="C:cytoplasm"/>
    <property type="evidence" value="ECO:0007669"/>
    <property type="project" value="UniProtKB-SubCell"/>
</dbReference>
<evidence type="ECO:0000256" key="8">
    <source>
        <dbReference type="ARBA" id="ARBA00023002"/>
    </source>
</evidence>
<feature type="binding site" evidence="14">
    <location>
        <begin position="151"/>
        <end position="153"/>
    </location>
    <ligand>
        <name>FAD</name>
        <dbReference type="ChEBI" id="CHEBI:57692"/>
    </ligand>
</feature>
<evidence type="ECO:0000313" key="19">
    <source>
        <dbReference type="EMBL" id="MXQ55802.1"/>
    </source>
</evidence>
<dbReference type="Gene3D" id="3.50.50.60">
    <property type="entry name" value="FAD/NAD(P)-binding domain"/>
    <property type="match status" value="2"/>
</dbReference>
<dbReference type="SUPFAM" id="SSF55424">
    <property type="entry name" value="FAD/NAD-linked reductases, dimerisation (C-terminal) domain"/>
    <property type="match status" value="1"/>
</dbReference>
<evidence type="ECO:0000256" key="1">
    <source>
        <dbReference type="ARBA" id="ARBA00004496"/>
    </source>
</evidence>
<evidence type="ECO:0000256" key="10">
    <source>
        <dbReference type="ARBA" id="ARBA00023157"/>
    </source>
</evidence>
<feature type="binding site" evidence="14">
    <location>
        <position position="51"/>
    </location>
    <ligand>
        <name>FAD</name>
        <dbReference type="ChEBI" id="CHEBI:57692"/>
    </ligand>
</feature>
<gene>
    <name evidence="19" type="primary">lpdA</name>
    <name evidence="19" type="ORF">GSM42_19155</name>
</gene>
<evidence type="ECO:0000256" key="14">
    <source>
        <dbReference type="PIRSR" id="PIRSR000350-3"/>
    </source>
</evidence>
<dbReference type="PIRSF" id="PIRSF000350">
    <property type="entry name" value="Mercury_reductase_MerA"/>
    <property type="match status" value="1"/>
</dbReference>
<dbReference type="GO" id="GO:0006103">
    <property type="term" value="P:2-oxoglutarate metabolic process"/>
    <property type="evidence" value="ECO:0007669"/>
    <property type="project" value="TreeGrafter"/>
</dbReference>
<evidence type="ECO:0000256" key="7">
    <source>
        <dbReference type="ARBA" id="ARBA00022827"/>
    </source>
</evidence>
<dbReference type="InterPro" id="IPR036188">
    <property type="entry name" value="FAD/NAD-bd_sf"/>
</dbReference>
<comment type="similarity">
    <text evidence="2 16">Belongs to the class-I pyridine nucleotide-disulfide oxidoreductase family.</text>
</comment>
<feature type="domain" description="FAD/NAD(P)-binding" evidence="18">
    <location>
        <begin position="5"/>
        <end position="337"/>
    </location>
</feature>